<evidence type="ECO:0000313" key="2">
    <source>
        <dbReference type="EMBL" id="KWX05244.1"/>
    </source>
</evidence>
<dbReference type="Pfam" id="PF02036">
    <property type="entry name" value="SCP2"/>
    <property type="match status" value="1"/>
</dbReference>
<sequence length="111" mass="12534">MATVEECQQALEEFSARMAESGTAREHRLERSLSCHVTDLDVTFFAWLRNGRIEDITTESPNGKAQIRLALRSDDLMALVRGDLNFASAWAKGQVKLEAGMMDMLRLRSLF</sequence>
<dbReference type="SUPFAM" id="SSF55718">
    <property type="entry name" value="SCP-like"/>
    <property type="match status" value="1"/>
</dbReference>
<reference evidence="4" key="1">
    <citation type="submission" date="2015-02" db="EMBL/GenBank/DDBJ databases">
        <title>Physiological reanalysis, assessment of diazotrophy, and genome sequences of multiple isolates of Streptomyces thermoautotrophicus.</title>
        <authorList>
            <person name="MacKellar D.C."/>
            <person name="Lieber L."/>
            <person name="Norman J."/>
            <person name="Bolger A."/>
            <person name="Tobin C."/>
            <person name="Murray J.W."/>
            <person name="Friesen M."/>
            <person name="Prell J."/>
        </authorList>
    </citation>
    <scope>NUCLEOTIDE SEQUENCE [LARGE SCALE GENOMIC DNA]</scope>
    <source>
        <strain evidence="4">UBT1</strain>
    </source>
</reference>
<dbReference type="Gene3D" id="3.30.1050.10">
    <property type="entry name" value="SCP2 sterol-binding domain"/>
    <property type="match status" value="1"/>
</dbReference>
<accession>A0A132NIV3</accession>
<evidence type="ECO:0000313" key="4">
    <source>
        <dbReference type="Proteomes" id="UP000070598"/>
    </source>
</evidence>
<dbReference type="InterPro" id="IPR003033">
    <property type="entry name" value="SCP2_sterol-bd_dom"/>
</dbReference>
<dbReference type="Proteomes" id="UP000070659">
    <property type="component" value="Unassembled WGS sequence"/>
</dbReference>
<proteinExistence type="predicted"/>
<protein>
    <submittedName>
        <fullName evidence="3">Sterol-binding protein</fullName>
    </submittedName>
</protein>
<name>A0A132NIV3_9ACTN</name>
<organism evidence="3 4">
    <name type="scientific">Carbonactinospora thermoautotrophica</name>
    <dbReference type="NCBI Taxonomy" id="1469144"/>
    <lineage>
        <taxon>Bacteria</taxon>
        <taxon>Bacillati</taxon>
        <taxon>Actinomycetota</taxon>
        <taxon>Actinomycetes</taxon>
        <taxon>Kitasatosporales</taxon>
        <taxon>Carbonactinosporaceae</taxon>
        <taxon>Carbonactinospora</taxon>
    </lineage>
</organism>
<gene>
    <name evidence="2" type="ORF">TH66_02975</name>
    <name evidence="3" type="ORF">TR74_06025</name>
</gene>
<feature type="domain" description="SCP2" evidence="1">
    <location>
        <begin position="24"/>
        <end position="111"/>
    </location>
</feature>
<dbReference type="RefSeq" id="WP_067068361.1">
    <property type="nucleotide sequence ID" value="NZ_JYIJ01000012.1"/>
</dbReference>
<dbReference type="EMBL" id="JYIJ01000012">
    <property type="protein sequence ID" value="KWX05244.1"/>
    <property type="molecule type" value="Genomic_DNA"/>
</dbReference>
<evidence type="ECO:0000259" key="1">
    <source>
        <dbReference type="Pfam" id="PF02036"/>
    </source>
</evidence>
<reference evidence="3 5" key="2">
    <citation type="submission" date="2015-02" db="EMBL/GenBank/DDBJ databases">
        <title>Physiological reanalysis, assessment of diazotrophy, and genome sequences of multiple isolates of Streptomyces thermoautotrophicus.</title>
        <authorList>
            <person name="MacKellar D.C."/>
            <person name="Lieber L."/>
            <person name="Norman J."/>
            <person name="Bolger A."/>
            <person name="Tobin C."/>
            <person name="Murray J.W."/>
            <person name="Prell J."/>
        </authorList>
    </citation>
    <scope>NUCLEOTIDE SEQUENCE [LARGE SCALE GENOMIC DNA]</scope>
    <source>
        <strain evidence="3 5">UBT1</strain>
    </source>
</reference>
<dbReference type="AlphaFoldDB" id="A0A132NIV3"/>
<comment type="caution">
    <text evidence="3">The sequence shown here is derived from an EMBL/GenBank/DDBJ whole genome shotgun (WGS) entry which is preliminary data.</text>
</comment>
<dbReference type="PATRIC" id="fig|1469144.8.peg.4754"/>
<dbReference type="InterPro" id="IPR036527">
    <property type="entry name" value="SCP2_sterol-bd_dom_sf"/>
</dbReference>
<evidence type="ECO:0000313" key="5">
    <source>
        <dbReference type="Proteomes" id="UP000070659"/>
    </source>
</evidence>
<dbReference type="Proteomes" id="UP000070598">
    <property type="component" value="Unassembled WGS sequence"/>
</dbReference>
<evidence type="ECO:0000313" key="3">
    <source>
        <dbReference type="EMBL" id="KWX10040.1"/>
    </source>
</evidence>
<dbReference type="EMBL" id="JYIK01000645">
    <property type="protein sequence ID" value="KWX10040.1"/>
    <property type="molecule type" value="Genomic_DNA"/>
</dbReference>